<accession>A0A3M6VA10</accession>
<dbReference type="EMBL" id="QLLG01000810">
    <property type="protein sequence ID" value="RMX62096.1"/>
    <property type="molecule type" value="Genomic_DNA"/>
</dbReference>
<evidence type="ECO:0000313" key="2">
    <source>
        <dbReference type="Proteomes" id="UP000282087"/>
    </source>
</evidence>
<evidence type="ECO:0000313" key="1">
    <source>
        <dbReference type="EMBL" id="RMX62096.1"/>
    </source>
</evidence>
<reference evidence="1 2" key="1">
    <citation type="submission" date="2018-06" db="EMBL/GenBank/DDBJ databases">
        <title>Comparative genomics of downy mildews reveals potential adaptations to biotrophy.</title>
        <authorList>
            <person name="Fletcher K."/>
            <person name="Klosterman S.J."/>
            <person name="Derevnina L."/>
            <person name="Martin F."/>
            <person name="Koike S."/>
            <person name="Reyes Chin-Wo S."/>
            <person name="Mou B."/>
            <person name="Michelmore R."/>
        </authorList>
    </citation>
    <scope>NUCLEOTIDE SEQUENCE [LARGE SCALE GENOMIC DNA]</scope>
    <source>
        <strain evidence="1 2">R14</strain>
    </source>
</reference>
<gene>
    <name evidence="1" type="ORF">DD238_006312</name>
</gene>
<dbReference type="AlphaFoldDB" id="A0A3M6VA10"/>
<organism evidence="1 2">
    <name type="scientific">Peronospora effusa</name>
    <dbReference type="NCBI Taxonomy" id="542832"/>
    <lineage>
        <taxon>Eukaryota</taxon>
        <taxon>Sar</taxon>
        <taxon>Stramenopiles</taxon>
        <taxon>Oomycota</taxon>
        <taxon>Peronosporomycetes</taxon>
        <taxon>Peronosporales</taxon>
        <taxon>Peronosporaceae</taxon>
        <taxon>Peronospora</taxon>
    </lineage>
</organism>
<dbReference type="Proteomes" id="UP000282087">
    <property type="component" value="Unassembled WGS sequence"/>
</dbReference>
<sequence length="143" mass="16380">MALTQWFDAAASLMTDTLHGDGVTFDILYARVPLPATPPPRWSSLGPFWYHTLQAWQRIRGSSRNTTISSAFLLEAFRWDNHLFRVGGLQRSLAQSSQLCCLFRDFGYLRLRDFIVRHGALPKVDICRPLLDSVEFRHPTLDS</sequence>
<proteinExistence type="predicted"/>
<comment type="caution">
    <text evidence="1">The sequence shown here is derived from an EMBL/GenBank/DDBJ whole genome shotgun (WGS) entry which is preliminary data.</text>
</comment>
<dbReference type="VEuPathDB" id="FungiDB:DD237_003607"/>
<keyword evidence="2" id="KW-1185">Reference proteome</keyword>
<protein>
    <submittedName>
        <fullName evidence="1">Uncharacterized protein</fullName>
    </submittedName>
</protein>
<name>A0A3M6VA10_9STRA</name>